<dbReference type="Pfam" id="PF00240">
    <property type="entry name" value="ubiquitin"/>
    <property type="match status" value="1"/>
</dbReference>
<evidence type="ECO:0000256" key="1">
    <source>
        <dbReference type="SAM" id="MobiDB-lite"/>
    </source>
</evidence>
<accession>A0A5K1U1H1</accession>
<proteinExistence type="predicted"/>
<dbReference type="VEuPathDB" id="AmoebaDB:KM1_180690"/>
<feature type="compositionally biased region" description="Basic and acidic residues" evidence="1">
    <location>
        <begin position="301"/>
        <end position="322"/>
    </location>
</feature>
<dbReference type="GO" id="GO:0070628">
    <property type="term" value="F:proteasome binding"/>
    <property type="evidence" value="ECO:0007669"/>
    <property type="project" value="TreeGrafter"/>
</dbReference>
<feature type="compositionally biased region" description="Acidic residues" evidence="1">
    <location>
        <begin position="279"/>
        <end position="288"/>
    </location>
</feature>
<dbReference type="PROSITE" id="PS50030">
    <property type="entry name" value="UBA"/>
    <property type="match status" value="2"/>
</dbReference>
<dbReference type="SMART" id="SM00165">
    <property type="entry name" value="UBA"/>
    <property type="match status" value="2"/>
</dbReference>
<dbReference type="VEuPathDB" id="AmoebaDB:EHI_106100"/>
<dbReference type="GO" id="GO:0031593">
    <property type="term" value="F:polyubiquitin modification-dependent protein binding"/>
    <property type="evidence" value="ECO:0007669"/>
    <property type="project" value="TreeGrafter"/>
</dbReference>
<dbReference type="VEuPathDB" id="AmoebaDB:EHI8A_110010"/>
<dbReference type="CDD" id="cd14281">
    <property type="entry name" value="UBA2_Rad23_like"/>
    <property type="match status" value="1"/>
</dbReference>
<protein>
    <submittedName>
        <fullName evidence="4">Uv excision repair protein rad23 putative</fullName>
    </submittedName>
</protein>
<dbReference type="AlphaFoldDB" id="A0A5K1U1H1"/>
<dbReference type="CDD" id="cd17039">
    <property type="entry name" value="Ubl_ubiquitin_like"/>
    <property type="match status" value="1"/>
</dbReference>
<reference evidence="4 5" key="1">
    <citation type="submission" date="2016-05" db="EMBL/GenBank/DDBJ databases">
        <title>First whole genome sequencing of Entamoeba histolytica HM1:IMSS-clone-6.</title>
        <authorList>
            <person name="Mukherjee Avik.K."/>
            <person name="Izumyama S."/>
            <person name="Nakada-Tsukui K."/>
            <person name="Nozaki T."/>
        </authorList>
    </citation>
    <scope>NUCLEOTIDE SEQUENCE [LARGE SCALE GENOMIC DNA]</scope>
    <source>
        <strain evidence="4 5">HM1:IMSS clone 6</strain>
    </source>
</reference>
<dbReference type="PROSITE" id="PS50053">
    <property type="entry name" value="UBIQUITIN_2"/>
    <property type="match status" value="1"/>
</dbReference>
<feature type="domain" description="UBA" evidence="2">
    <location>
        <begin position="318"/>
        <end position="358"/>
    </location>
</feature>
<dbReference type="Gene3D" id="3.10.20.90">
    <property type="entry name" value="Phosphatidylinositol 3-kinase Catalytic Subunit, Chain A, domain 1"/>
    <property type="match status" value="1"/>
</dbReference>
<dbReference type="InterPro" id="IPR000626">
    <property type="entry name" value="Ubiquitin-like_dom"/>
</dbReference>
<dbReference type="InterPro" id="IPR009060">
    <property type="entry name" value="UBA-like_sf"/>
</dbReference>
<name>A0A5K1U1H1_ENTHI</name>
<dbReference type="InterPro" id="IPR015940">
    <property type="entry name" value="UBA"/>
</dbReference>
<dbReference type="GO" id="GO:0043130">
    <property type="term" value="F:ubiquitin binding"/>
    <property type="evidence" value="ECO:0007669"/>
    <property type="project" value="TreeGrafter"/>
</dbReference>
<feature type="domain" description="Ubiquitin-like" evidence="3">
    <location>
        <begin position="1"/>
        <end position="77"/>
    </location>
</feature>
<dbReference type="FunFam" id="1.10.8.10:FF:000003">
    <property type="entry name" value="UV excision repair protein RAD23 homolog"/>
    <property type="match status" value="1"/>
</dbReference>
<gene>
    <name evidence="4" type="ORF">CL6EHI_106100</name>
</gene>
<dbReference type="PANTHER" id="PTHR10621:SF0">
    <property type="entry name" value="UV EXCISION REPAIR PROTEIN RAD23"/>
    <property type="match status" value="1"/>
</dbReference>
<feature type="region of interest" description="Disordered" evidence="1">
    <location>
        <begin position="270"/>
        <end position="322"/>
    </location>
</feature>
<dbReference type="VEuPathDB" id="AmoebaDB:EHI5A_144390"/>
<sequence>MKITVTTISKKLFTFDVEPTSTIGYLKELISKQEGIEISSIALCFKSKMLKNNDETLDKIGYAEGEHIVMIVMKKPTKANITESSNDEKKILKPIPNEKKPLVNPEVPTKKENDIVIDENLVIELKNQGYDEEHIRDALKKSNNDKEKALSELKGNPLENFDMFQPTEETQNEMVQEPPIEIQITPEELDEIIDEVEEEDPELAEQMREDPELAMNYLLQNLQIGEDIDDDGLGSFGENLSPEEIEQLIQSGALSREEVDQLLDVNNQMSEEGSMSLNSEDEMSEEEGQLSTTDSKPPKAPKSDQQKSNLPKKENLSSEDQKNITDLMELGFSRSVATEAYIVSNKNKEVAANYLFERGY</sequence>
<dbReference type="Pfam" id="PF00627">
    <property type="entry name" value="UBA"/>
    <property type="match status" value="2"/>
</dbReference>
<dbReference type="SMART" id="SM00213">
    <property type="entry name" value="UBQ"/>
    <property type="match status" value="1"/>
</dbReference>
<dbReference type="GO" id="GO:0005829">
    <property type="term" value="C:cytosol"/>
    <property type="evidence" value="ECO:0007669"/>
    <property type="project" value="TreeGrafter"/>
</dbReference>
<dbReference type="SUPFAM" id="SSF46934">
    <property type="entry name" value="UBA-like"/>
    <property type="match status" value="2"/>
</dbReference>
<dbReference type="OMA" id="SETIQTH"/>
<feature type="domain" description="UBA" evidence="2">
    <location>
        <begin position="116"/>
        <end position="156"/>
    </location>
</feature>
<dbReference type="GO" id="GO:0005654">
    <property type="term" value="C:nucleoplasm"/>
    <property type="evidence" value="ECO:0007669"/>
    <property type="project" value="TreeGrafter"/>
</dbReference>
<dbReference type="SUPFAM" id="SSF54236">
    <property type="entry name" value="Ubiquitin-like"/>
    <property type="match status" value="1"/>
</dbReference>
<evidence type="ECO:0000259" key="2">
    <source>
        <dbReference type="PROSITE" id="PS50030"/>
    </source>
</evidence>
<dbReference type="GO" id="GO:0043161">
    <property type="term" value="P:proteasome-mediated ubiquitin-dependent protein catabolic process"/>
    <property type="evidence" value="ECO:0007669"/>
    <property type="project" value="TreeGrafter"/>
</dbReference>
<dbReference type="EMBL" id="BDEQ01000001">
    <property type="protein sequence ID" value="GAT95765.1"/>
    <property type="molecule type" value="Genomic_DNA"/>
</dbReference>
<dbReference type="InterPro" id="IPR029071">
    <property type="entry name" value="Ubiquitin-like_domsf"/>
</dbReference>
<evidence type="ECO:0000259" key="3">
    <source>
        <dbReference type="PROSITE" id="PS50053"/>
    </source>
</evidence>
<dbReference type="VEuPathDB" id="AmoebaDB:EHI7A_103500"/>
<evidence type="ECO:0000313" key="4">
    <source>
        <dbReference type="EMBL" id="GAT95765.1"/>
    </source>
</evidence>
<dbReference type="Proteomes" id="UP000078387">
    <property type="component" value="Unassembled WGS sequence"/>
</dbReference>
<dbReference type="Gene3D" id="1.10.8.10">
    <property type="entry name" value="DNA helicase RuvA subunit, C-terminal domain"/>
    <property type="match status" value="2"/>
</dbReference>
<organism evidence="4 5">
    <name type="scientific">Entamoeba histolytica</name>
    <dbReference type="NCBI Taxonomy" id="5759"/>
    <lineage>
        <taxon>Eukaryota</taxon>
        <taxon>Amoebozoa</taxon>
        <taxon>Evosea</taxon>
        <taxon>Archamoebae</taxon>
        <taxon>Mastigamoebida</taxon>
        <taxon>Entamoebidae</taxon>
        <taxon>Entamoeba</taxon>
    </lineage>
</organism>
<comment type="caution">
    <text evidence="4">The sequence shown here is derived from an EMBL/GenBank/DDBJ whole genome shotgun (WGS) entry which is preliminary data.</text>
</comment>
<evidence type="ECO:0000313" key="5">
    <source>
        <dbReference type="Proteomes" id="UP000078387"/>
    </source>
</evidence>
<dbReference type="PANTHER" id="PTHR10621">
    <property type="entry name" value="UV EXCISION REPAIR PROTEIN RAD23"/>
    <property type="match status" value="1"/>
</dbReference>